<accession>A0A9P9F069</accession>
<organism evidence="2 3">
    <name type="scientific">Dactylonectria estremocensis</name>
    <dbReference type="NCBI Taxonomy" id="1079267"/>
    <lineage>
        <taxon>Eukaryota</taxon>
        <taxon>Fungi</taxon>
        <taxon>Dikarya</taxon>
        <taxon>Ascomycota</taxon>
        <taxon>Pezizomycotina</taxon>
        <taxon>Sordariomycetes</taxon>
        <taxon>Hypocreomycetidae</taxon>
        <taxon>Hypocreales</taxon>
        <taxon>Nectriaceae</taxon>
        <taxon>Dactylonectria</taxon>
    </lineage>
</organism>
<dbReference type="EMBL" id="JAGMUU010000007">
    <property type="protein sequence ID" value="KAH7149318.1"/>
    <property type="molecule type" value="Genomic_DNA"/>
</dbReference>
<name>A0A9P9F069_9HYPO</name>
<keyword evidence="3" id="KW-1185">Reference proteome</keyword>
<dbReference type="Proteomes" id="UP000717696">
    <property type="component" value="Unassembled WGS sequence"/>
</dbReference>
<evidence type="ECO:0000313" key="2">
    <source>
        <dbReference type="EMBL" id="KAH7149318.1"/>
    </source>
</evidence>
<feature type="compositionally biased region" description="Polar residues" evidence="1">
    <location>
        <begin position="275"/>
        <end position="289"/>
    </location>
</feature>
<evidence type="ECO:0000313" key="3">
    <source>
        <dbReference type="Proteomes" id="UP000717696"/>
    </source>
</evidence>
<proteinExistence type="predicted"/>
<feature type="region of interest" description="Disordered" evidence="1">
    <location>
        <begin position="1"/>
        <end position="26"/>
    </location>
</feature>
<evidence type="ECO:0000256" key="1">
    <source>
        <dbReference type="SAM" id="MobiDB-lite"/>
    </source>
</evidence>
<reference evidence="2" key="1">
    <citation type="journal article" date="2021" name="Nat. Commun.">
        <title>Genetic determinants of endophytism in the Arabidopsis root mycobiome.</title>
        <authorList>
            <person name="Mesny F."/>
            <person name="Miyauchi S."/>
            <person name="Thiergart T."/>
            <person name="Pickel B."/>
            <person name="Atanasova L."/>
            <person name="Karlsson M."/>
            <person name="Huettel B."/>
            <person name="Barry K.W."/>
            <person name="Haridas S."/>
            <person name="Chen C."/>
            <person name="Bauer D."/>
            <person name="Andreopoulos W."/>
            <person name="Pangilinan J."/>
            <person name="LaButti K."/>
            <person name="Riley R."/>
            <person name="Lipzen A."/>
            <person name="Clum A."/>
            <person name="Drula E."/>
            <person name="Henrissat B."/>
            <person name="Kohler A."/>
            <person name="Grigoriev I.V."/>
            <person name="Martin F.M."/>
            <person name="Hacquard S."/>
        </authorList>
    </citation>
    <scope>NUCLEOTIDE SEQUENCE</scope>
    <source>
        <strain evidence="2">MPI-CAGE-AT-0021</strain>
    </source>
</reference>
<feature type="region of interest" description="Disordered" evidence="1">
    <location>
        <begin position="275"/>
        <end position="298"/>
    </location>
</feature>
<feature type="region of interest" description="Disordered" evidence="1">
    <location>
        <begin position="62"/>
        <end position="91"/>
    </location>
</feature>
<feature type="compositionally biased region" description="Polar residues" evidence="1">
    <location>
        <begin position="69"/>
        <end position="91"/>
    </location>
</feature>
<dbReference type="OrthoDB" id="4755921at2759"/>
<protein>
    <submittedName>
        <fullName evidence="2">Uncharacterized protein</fullName>
    </submittedName>
</protein>
<dbReference type="AlphaFoldDB" id="A0A9P9F069"/>
<sequence length="319" mass="35742">MVVSTTRGQLQPPRTEATDTTLSSTSEMFEENKYASASFDEENLDEHHVTSKFVEAMKNPDWRRRPENTKSSTSTYSGFCTSKTNDSQPQTDFEGIYSKYPSGGQHKMGRVGPWDHIAFSHRMSSHGGSEADTEPTETLGSEDMGKIRTGSEHWGLCGLVKQTELQEHGSNGEPMSIIELVPFWADEDSMYRPKKPGFPQDPRKMPRNEQERELAAVLAATEATPPRMAAAASKRQSQIKLQTDNLSKTQMMEDMRQTVFDKPVVAPIYDAQRLSMGSSKPSTTGSFQRDNPDLKKKHAAFQRMLEKLHRGANQMTKAS</sequence>
<gene>
    <name evidence="2" type="ORF">B0J13DRAFT_663101</name>
</gene>
<comment type="caution">
    <text evidence="2">The sequence shown here is derived from an EMBL/GenBank/DDBJ whole genome shotgun (WGS) entry which is preliminary data.</text>
</comment>